<keyword evidence="1" id="KW-1133">Transmembrane helix</keyword>
<name>A0A1X2I5H8_9FUNG</name>
<comment type="caution">
    <text evidence="2">The sequence shown here is derived from an EMBL/GenBank/DDBJ whole genome shotgun (WGS) entry which is preliminary data.</text>
</comment>
<sequence>MKYTDTLSSDNYSLELACNRALIAFSCVAFLLANGCALKFKNFLPSAHLIVASFSYLAYYVITEVNYTIINDEGVYLLIFYISIICEYLGRLALWLAAIEVFRSNPRQKPLIWIFPYQMYLLGLGMFGVHSICYCVLGIAEMVLGATSPPALIECMQKSRLVAMYLFWAFVGAVFLLFFFYRKTVNHFYGTFIFFYLCLVPGILVMTIDENVLSKTDQSQVRIAYIAEFVLYRLMYLFAIGWGSLFASQWAKSKEIRDTEEVTADVVDIDIDDFDNTYDEKAEETGSNRHLAV</sequence>
<feature type="transmembrane region" description="Helical" evidence="1">
    <location>
        <begin position="74"/>
        <end position="98"/>
    </location>
</feature>
<accession>A0A1X2I5H8</accession>
<feature type="transmembrane region" description="Helical" evidence="1">
    <location>
        <begin position="188"/>
        <end position="208"/>
    </location>
</feature>
<dbReference type="Proteomes" id="UP000193560">
    <property type="component" value="Unassembled WGS sequence"/>
</dbReference>
<feature type="transmembrane region" description="Helical" evidence="1">
    <location>
        <begin position="119"/>
        <end position="140"/>
    </location>
</feature>
<evidence type="ECO:0000313" key="3">
    <source>
        <dbReference type="Proteomes" id="UP000193560"/>
    </source>
</evidence>
<evidence type="ECO:0000313" key="2">
    <source>
        <dbReference type="EMBL" id="ORZ09593.1"/>
    </source>
</evidence>
<keyword evidence="1" id="KW-0812">Transmembrane</keyword>
<keyword evidence="3" id="KW-1185">Reference proteome</keyword>
<protein>
    <submittedName>
        <fullName evidence="2">Uncharacterized protein</fullName>
    </submittedName>
</protein>
<organism evidence="2 3">
    <name type="scientific">Absidia repens</name>
    <dbReference type="NCBI Taxonomy" id="90262"/>
    <lineage>
        <taxon>Eukaryota</taxon>
        <taxon>Fungi</taxon>
        <taxon>Fungi incertae sedis</taxon>
        <taxon>Mucoromycota</taxon>
        <taxon>Mucoromycotina</taxon>
        <taxon>Mucoromycetes</taxon>
        <taxon>Mucorales</taxon>
        <taxon>Cunninghamellaceae</taxon>
        <taxon>Absidia</taxon>
    </lineage>
</organism>
<dbReference type="EMBL" id="MCGE01000027">
    <property type="protein sequence ID" value="ORZ09593.1"/>
    <property type="molecule type" value="Genomic_DNA"/>
</dbReference>
<feature type="transmembrane region" description="Helical" evidence="1">
    <location>
        <begin position="12"/>
        <end position="31"/>
    </location>
</feature>
<dbReference type="OrthoDB" id="2259248at2759"/>
<evidence type="ECO:0000256" key="1">
    <source>
        <dbReference type="SAM" id="Phobius"/>
    </source>
</evidence>
<keyword evidence="1" id="KW-0472">Membrane</keyword>
<dbReference type="AlphaFoldDB" id="A0A1X2I5H8"/>
<feature type="transmembrane region" description="Helical" evidence="1">
    <location>
        <begin position="223"/>
        <end position="247"/>
    </location>
</feature>
<gene>
    <name evidence="2" type="ORF">BCR42DRAFT_423729</name>
</gene>
<feature type="transmembrane region" description="Helical" evidence="1">
    <location>
        <begin position="160"/>
        <end position="181"/>
    </location>
</feature>
<proteinExistence type="predicted"/>
<feature type="transmembrane region" description="Helical" evidence="1">
    <location>
        <begin position="43"/>
        <end position="62"/>
    </location>
</feature>
<reference evidence="2 3" key="1">
    <citation type="submission" date="2016-07" db="EMBL/GenBank/DDBJ databases">
        <title>Pervasive Adenine N6-methylation of Active Genes in Fungi.</title>
        <authorList>
            <consortium name="DOE Joint Genome Institute"/>
            <person name="Mondo S.J."/>
            <person name="Dannebaum R.O."/>
            <person name="Kuo R.C."/>
            <person name="Labutti K."/>
            <person name="Haridas S."/>
            <person name="Kuo A."/>
            <person name="Salamov A."/>
            <person name="Ahrendt S.R."/>
            <person name="Lipzen A."/>
            <person name="Sullivan W."/>
            <person name="Andreopoulos W.B."/>
            <person name="Clum A."/>
            <person name="Lindquist E."/>
            <person name="Daum C."/>
            <person name="Ramamoorthy G.K."/>
            <person name="Gryganskyi A."/>
            <person name="Culley D."/>
            <person name="Magnuson J.K."/>
            <person name="James T.Y."/>
            <person name="O'Malley M.A."/>
            <person name="Stajich J.E."/>
            <person name="Spatafora J.W."/>
            <person name="Visel A."/>
            <person name="Grigoriev I.V."/>
        </authorList>
    </citation>
    <scope>NUCLEOTIDE SEQUENCE [LARGE SCALE GENOMIC DNA]</scope>
    <source>
        <strain evidence="2 3">NRRL 1336</strain>
    </source>
</reference>